<gene>
    <name evidence="1" type="ORF">COV00_03070</name>
</gene>
<protein>
    <submittedName>
        <fullName evidence="1">Uncharacterized protein</fullName>
    </submittedName>
</protein>
<proteinExistence type="predicted"/>
<comment type="caution">
    <text evidence="1">The sequence shown here is derived from an EMBL/GenBank/DDBJ whole genome shotgun (WGS) entry which is preliminary data.</text>
</comment>
<accession>A0A2M8L8F5</accession>
<dbReference type="Proteomes" id="UP000230603">
    <property type="component" value="Unassembled WGS sequence"/>
</dbReference>
<dbReference type="EMBL" id="PFEP01000038">
    <property type="protein sequence ID" value="PJE72865.1"/>
    <property type="molecule type" value="Genomic_DNA"/>
</dbReference>
<name>A0A2M8L8F5_9BACT</name>
<dbReference type="AlphaFoldDB" id="A0A2M8L8F5"/>
<reference evidence="2" key="1">
    <citation type="submission" date="2017-09" db="EMBL/GenBank/DDBJ databases">
        <title>Depth-based differentiation of microbial function through sediment-hosted aquifers and enrichment of novel symbionts in the deep terrestrial subsurface.</title>
        <authorList>
            <person name="Probst A.J."/>
            <person name="Ladd B."/>
            <person name="Jarett J.K."/>
            <person name="Geller-Mcgrath D.E."/>
            <person name="Sieber C.M.K."/>
            <person name="Emerson J.B."/>
            <person name="Anantharaman K."/>
            <person name="Thomas B.C."/>
            <person name="Malmstrom R."/>
            <person name="Stieglmeier M."/>
            <person name="Klingl A."/>
            <person name="Woyke T."/>
            <person name="Ryan C.M."/>
            <person name="Banfield J.F."/>
        </authorList>
    </citation>
    <scope>NUCLEOTIDE SEQUENCE [LARGE SCALE GENOMIC DNA]</scope>
</reference>
<evidence type="ECO:0000313" key="2">
    <source>
        <dbReference type="Proteomes" id="UP000230603"/>
    </source>
</evidence>
<organism evidence="1 2">
    <name type="scientific">Candidatus Tagabacteria bacterium CG10_big_fil_rev_8_21_14_0_10_40_13</name>
    <dbReference type="NCBI Taxonomy" id="1975022"/>
    <lineage>
        <taxon>Bacteria</taxon>
        <taxon>Candidatus Tagaibacteriota</taxon>
    </lineage>
</organism>
<sequence length="73" mass="8569">MFEESREALVFSYNPNGCLFFWPIFPENTKTPAALSRIKTITVINFLFCKYDKKRGVYTVFIIAFFNPDILSF</sequence>
<evidence type="ECO:0000313" key="1">
    <source>
        <dbReference type="EMBL" id="PJE72865.1"/>
    </source>
</evidence>